<dbReference type="PROSITE" id="PS50294">
    <property type="entry name" value="WD_REPEATS_REGION"/>
    <property type="match status" value="9"/>
</dbReference>
<dbReference type="InterPro" id="IPR056884">
    <property type="entry name" value="NPHP3-like_N"/>
</dbReference>
<feature type="repeat" description="WD" evidence="3">
    <location>
        <begin position="1079"/>
        <end position="1120"/>
    </location>
</feature>
<evidence type="ECO:0000259" key="5">
    <source>
        <dbReference type="PROSITE" id="PS50837"/>
    </source>
</evidence>
<feature type="compositionally biased region" description="Polar residues" evidence="4">
    <location>
        <begin position="31"/>
        <end position="51"/>
    </location>
</feature>
<feature type="repeat" description="WD" evidence="3">
    <location>
        <begin position="1250"/>
        <end position="1291"/>
    </location>
</feature>
<dbReference type="InterPro" id="IPR015943">
    <property type="entry name" value="WD40/YVTN_repeat-like_dom_sf"/>
</dbReference>
<dbReference type="InterPro" id="IPR020472">
    <property type="entry name" value="WD40_PAC1"/>
</dbReference>
<dbReference type="Pfam" id="PF00400">
    <property type="entry name" value="WD40"/>
    <property type="match status" value="13"/>
</dbReference>
<dbReference type="Gene3D" id="3.40.50.300">
    <property type="entry name" value="P-loop containing nucleotide triphosphate hydrolases"/>
    <property type="match status" value="1"/>
</dbReference>
<keyword evidence="2" id="KW-0677">Repeat</keyword>
<feature type="region of interest" description="Disordered" evidence="4">
    <location>
        <begin position="67"/>
        <end position="87"/>
    </location>
</feature>
<dbReference type="SUPFAM" id="SSF50998">
    <property type="entry name" value="Quinoprotein alcohol dehydrogenase-like"/>
    <property type="match status" value="2"/>
</dbReference>
<dbReference type="PROSITE" id="PS50082">
    <property type="entry name" value="WD_REPEATS_2"/>
    <property type="match status" value="12"/>
</dbReference>
<evidence type="ECO:0000256" key="3">
    <source>
        <dbReference type="PROSITE-ProRule" id="PRU00221"/>
    </source>
</evidence>
<feature type="region of interest" description="Disordered" evidence="4">
    <location>
        <begin position="23"/>
        <end position="55"/>
    </location>
</feature>
<dbReference type="Pfam" id="PF24883">
    <property type="entry name" value="NPHP3_N"/>
    <property type="match status" value="1"/>
</dbReference>
<feature type="repeat" description="WD" evidence="3">
    <location>
        <begin position="1207"/>
        <end position="1237"/>
    </location>
</feature>
<dbReference type="PRINTS" id="PR00320">
    <property type="entry name" value="GPROTEINBRPT"/>
</dbReference>
<dbReference type="InterPro" id="IPR027417">
    <property type="entry name" value="P-loop_NTPase"/>
</dbReference>
<dbReference type="OrthoDB" id="538223at2759"/>
<dbReference type="PROSITE" id="PS00678">
    <property type="entry name" value="WD_REPEATS_1"/>
    <property type="match status" value="5"/>
</dbReference>
<accession>A0A5N5QFB7</accession>
<dbReference type="InterPro" id="IPR001680">
    <property type="entry name" value="WD40_rpt"/>
</dbReference>
<dbReference type="InterPro" id="IPR011047">
    <property type="entry name" value="Quinoprotein_ADH-like_sf"/>
</dbReference>
<dbReference type="PROSITE" id="PS50837">
    <property type="entry name" value="NACHT"/>
    <property type="match status" value="1"/>
</dbReference>
<sequence>MASPPASLNPKHGVRSYLREKYHKLVRSHSRSPSQQSEHVETSNPSGSTIGNFLVPPPASQAVSLRHVRSDDHISSSKHAAQSRPRSRATAWVGLRTALEELCKAARVFPPLESAISSLISVLDLLEENSKNSPEYKAIALELKTLSESLTRHIKDSSSARMSDCIANVALGIEQQAKLINKKQGRGFGRRLVDAIADEDEVMNYYRRIESLFRQLQTDANLSMWSIANEQLANTRLEGLVPAKMAYYDSKLSSEISRRSCTEGTRTAILSEMNDWSLKPDAPDLYLMSGMAGTGKTTIACSFANRLEERKQLAASFFCTRTSPECRDASKIVPTIAYQLARYSTPFQSALCEVLGRDPDIGSKNIVKQFERLLKEPLLKVEGAIPENLVAVIDALDECDDRRGGRLVLDLLFRFASTLPLKFFVTSRPEPEIYSRMIAQGPTSRTILHLHEIEKSLVQEDIELYLKEELSSISPTEDEIVKLATRSGNLFIYAATLVRYIQPYEGSIDPQRRLQSALAIVPGSANKYAEIDALYVAVLRAALERKGLDSEEAKDVQAVLWTVLCVREPISIEALAILSGIDDTRRALSVLQPLRSVIHLSEMSGLVSTLHASFPDFMFNKNRSSSLFCDPTMQNQLLAQRCFGVMKEQLRFNICNLESSFIMDAMVEDLESRISNGISPTLSYACRYWADHLELATGSSNPSPMLEEFLSTRLLFWMEVLNLKRETSLGLGMLGKAKQWLQALDPSPSRIRLAQDAQGFLTSFAANPVSQSTPHIYVSSLSLCPRTNLVYKNYWQHTRGLIGLKGSGVGRIETAALATWTIDLEVKTVTYSADGSRVAFGCRDGTAGIQNAYDGSPILSPFKAHNDVIWAAAFSLDGSRLTTVSSKHVSVWNVQDGILAAEFPLGSNHTNKSTEVVALSPNSQLIATGSSDGTIQVYSANDGTPVAEPFIGHEDQVWAVAFSPDNTRIASGSRDSIILVRNTQNGTLTIDPLKGHTDAILSVVFSPDGTRIVSGSADCTIRVWGAQDGTLLVSPLEGHTDVIYSVAYSPNGSYVVSTSRDNTIRIWSSHNGSHFAGPFENHTDLVYSAAFSPDGMRVISGSADGTIRVWNASTSIIVSEQLVGHSDAIWSIVFSRDNNFLISGSTDSIFVWDSQSGTSLVGPLEGHTSVVRSVALSPDGTRLASGSNDCTIRIWDFKKGTPIAGPFKDSEYAVLSVEFSPDGTFIASGSADCAVRVRNSFDGTLIAPPFEGHGDVVRSIAFLPDGAHVVSGSYDCTIRLWNMRDGTLVTSPFSGHTDWVMSVACSPCGRYIASGSKDSTIRVWHTHDGTLAAIPFTGHNNMVTSVAFSPDGTSIVSCSNDRTVRVWNTRSGAIVAGPFYGHASMVTAIAFSPDGTHVASGSADCAIRMWDLPNTRNILPAKDPHSHPSNLSSTSLTRPSALAHAGEWNIKDDGWIMDQNGSALFWAPPEATRCLLTPHCSFIIGRFGTIEVDIGSALLGERWRECYVSK</sequence>
<evidence type="ECO:0000256" key="4">
    <source>
        <dbReference type="SAM" id="MobiDB-lite"/>
    </source>
</evidence>
<dbReference type="InterPro" id="IPR036322">
    <property type="entry name" value="WD40_repeat_dom_sf"/>
</dbReference>
<keyword evidence="1 3" id="KW-0853">WD repeat</keyword>
<dbReference type="Proteomes" id="UP000383932">
    <property type="component" value="Unassembled WGS sequence"/>
</dbReference>
<dbReference type="Gene3D" id="2.130.10.10">
    <property type="entry name" value="YVTN repeat-like/Quinoprotein amine dehydrogenase"/>
    <property type="match status" value="6"/>
</dbReference>
<dbReference type="InterPro" id="IPR019775">
    <property type="entry name" value="WD40_repeat_CS"/>
</dbReference>
<feature type="repeat" description="WD" evidence="3">
    <location>
        <begin position="1293"/>
        <end position="1334"/>
    </location>
</feature>
<feature type="repeat" description="WD" evidence="3">
    <location>
        <begin position="950"/>
        <end position="991"/>
    </location>
</feature>
<dbReference type="PANTHER" id="PTHR19848:SF8">
    <property type="entry name" value="F-BOX AND WD REPEAT DOMAIN CONTAINING 7"/>
    <property type="match status" value="1"/>
</dbReference>
<feature type="repeat" description="WD" evidence="3">
    <location>
        <begin position="1122"/>
        <end position="1162"/>
    </location>
</feature>
<evidence type="ECO:0000313" key="6">
    <source>
        <dbReference type="EMBL" id="KAB5590430.1"/>
    </source>
</evidence>
<evidence type="ECO:0000256" key="2">
    <source>
        <dbReference type="ARBA" id="ARBA00022737"/>
    </source>
</evidence>
<dbReference type="SUPFAM" id="SSF52540">
    <property type="entry name" value="P-loop containing nucleoside triphosphate hydrolases"/>
    <property type="match status" value="1"/>
</dbReference>
<protein>
    <recommendedName>
        <fullName evidence="5">NACHT domain-containing protein</fullName>
    </recommendedName>
</protein>
<evidence type="ECO:0000313" key="7">
    <source>
        <dbReference type="Proteomes" id="UP000383932"/>
    </source>
</evidence>
<feature type="repeat" description="WD" evidence="3">
    <location>
        <begin position="1336"/>
        <end position="1377"/>
    </location>
</feature>
<dbReference type="EMBL" id="SSOP01000170">
    <property type="protein sequence ID" value="KAB5590430.1"/>
    <property type="molecule type" value="Genomic_DNA"/>
</dbReference>
<comment type="caution">
    <text evidence="6">The sequence shown here is derived from an EMBL/GenBank/DDBJ whole genome shotgun (WGS) entry which is preliminary data.</text>
</comment>
<reference evidence="6 7" key="1">
    <citation type="journal article" date="2019" name="Fungal Biol. Biotechnol.">
        <title>Draft genome sequence of fastidious pathogen Ceratobasidium theobromae, which causes vascular-streak dieback in Theobroma cacao.</title>
        <authorList>
            <person name="Ali S.S."/>
            <person name="Asman A."/>
            <person name="Shao J."/>
            <person name="Firmansyah A.P."/>
            <person name="Susilo A.W."/>
            <person name="Rosmana A."/>
            <person name="McMahon P."/>
            <person name="Junaid M."/>
            <person name="Guest D."/>
            <person name="Kheng T.Y."/>
            <person name="Meinhardt L.W."/>
            <person name="Bailey B.A."/>
        </authorList>
    </citation>
    <scope>NUCLEOTIDE SEQUENCE [LARGE SCALE GENOMIC DNA]</scope>
    <source>
        <strain evidence="6 7">CT2</strain>
    </source>
</reference>
<feature type="domain" description="NACHT" evidence="5">
    <location>
        <begin position="284"/>
        <end position="429"/>
    </location>
</feature>
<feature type="repeat" description="WD" evidence="3">
    <location>
        <begin position="1164"/>
        <end position="1205"/>
    </location>
</feature>
<evidence type="ECO:0000256" key="1">
    <source>
        <dbReference type="ARBA" id="ARBA00022574"/>
    </source>
</evidence>
<dbReference type="InterPro" id="IPR007111">
    <property type="entry name" value="NACHT_NTPase"/>
</dbReference>
<gene>
    <name evidence="6" type="ORF">CTheo_6122</name>
</gene>
<name>A0A5N5QFB7_9AGAM</name>
<keyword evidence="7" id="KW-1185">Reference proteome</keyword>
<feature type="repeat" description="WD" evidence="3">
    <location>
        <begin position="1036"/>
        <end position="1068"/>
    </location>
</feature>
<dbReference type="SMART" id="SM00320">
    <property type="entry name" value="WD40"/>
    <property type="match status" value="14"/>
</dbReference>
<dbReference type="CDD" id="cd00200">
    <property type="entry name" value="WD40"/>
    <property type="match status" value="2"/>
</dbReference>
<dbReference type="PANTHER" id="PTHR19848">
    <property type="entry name" value="WD40 REPEAT PROTEIN"/>
    <property type="match status" value="1"/>
</dbReference>
<proteinExistence type="predicted"/>
<organism evidence="6 7">
    <name type="scientific">Ceratobasidium theobromae</name>
    <dbReference type="NCBI Taxonomy" id="1582974"/>
    <lineage>
        <taxon>Eukaryota</taxon>
        <taxon>Fungi</taxon>
        <taxon>Dikarya</taxon>
        <taxon>Basidiomycota</taxon>
        <taxon>Agaricomycotina</taxon>
        <taxon>Agaricomycetes</taxon>
        <taxon>Cantharellales</taxon>
        <taxon>Ceratobasidiaceae</taxon>
        <taxon>Ceratobasidium</taxon>
    </lineage>
</organism>
<feature type="repeat" description="WD" evidence="3">
    <location>
        <begin position="917"/>
        <end position="948"/>
    </location>
</feature>
<feature type="repeat" description="WD" evidence="3">
    <location>
        <begin position="1379"/>
        <end position="1420"/>
    </location>
</feature>
<feature type="repeat" description="WD" evidence="3">
    <location>
        <begin position="993"/>
        <end position="1034"/>
    </location>
</feature>
<dbReference type="SUPFAM" id="SSF50978">
    <property type="entry name" value="WD40 repeat-like"/>
    <property type="match status" value="1"/>
</dbReference>